<sequence>MGETDGEQVPRGKDEKDFEKRVKECLKLSEEADGGGDASRRMRNGAIRTGGCFVEPSHGIELQVGHFALKWMAEVATYTNRRGKSQASMSRRAAVAAKPRLRPGEQPPVQILVVVANIQMRTLKVKRGKGIRLKFQNQDVAVDGNVRESGDVGGNSGKSYRFCLTACPPWKRLSRGRVQRLEEHRDAAAVSAFSRP</sequence>
<reference evidence="2 3" key="1">
    <citation type="submission" date="2020-02" db="EMBL/GenBank/DDBJ databases">
        <authorList>
            <person name="Ma Q."/>
            <person name="Huang Y."/>
            <person name="Song X."/>
            <person name="Pei D."/>
        </authorList>
    </citation>
    <scope>NUCLEOTIDE SEQUENCE [LARGE SCALE GENOMIC DNA]</scope>
    <source>
        <strain evidence="2">Sxm20200214</strain>
        <tissue evidence="2">Leaf</tissue>
    </source>
</reference>
<dbReference type="Proteomes" id="UP000886595">
    <property type="component" value="Unassembled WGS sequence"/>
</dbReference>
<dbReference type="EMBL" id="JAAMPC010000016">
    <property type="protein sequence ID" value="KAG2250140.1"/>
    <property type="molecule type" value="Genomic_DNA"/>
</dbReference>
<dbReference type="AlphaFoldDB" id="A0A8X7TPX1"/>
<protein>
    <submittedName>
        <fullName evidence="2">Uncharacterized protein</fullName>
    </submittedName>
</protein>
<feature type="region of interest" description="Disordered" evidence="1">
    <location>
        <begin position="1"/>
        <end position="20"/>
    </location>
</feature>
<comment type="caution">
    <text evidence="2">The sequence shown here is derived from an EMBL/GenBank/DDBJ whole genome shotgun (WGS) entry which is preliminary data.</text>
</comment>
<dbReference type="OrthoDB" id="1740221at2759"/>
<accession>A0A8X7TPX1</accession>
<feature type="compositionally biased region" description="Basic and acidic residues" evidence="1">
    <location>
        <begin position="8"/>
        <end position="20"/>
    </location>
</feature>
<keyword evidence="3" id="KW-1185">Reference proteome</keyword>
<evidence type="ECO:0000256" key="1">
    <source>
        <dbReference type="SAM" id="MobiDB-lite"/>
    </source>
</evidence>
<name>A0A8X7TPX1_BRACI</name>
<gene>
    <name evidence="2" type="ORF">Bca52824_080276</name>
</gene>
<evidence type="ECO:0000313" key="2">
    <source>
        <dbReference type="EMBL" id="KAG2250140.1"/>
    </source>
</evidence>
<evidence type="ECO:0000313" key="3">
    <source>
        <dbReference type="Proteomes" id="UP000886595"/>
    </source>
</evidence>
<organism evidence="2 3">
    <name type="scientific">Brassica carinata</name>
    <name type="common">Ethiopian mustard</name>
    <name type="synonym">Abyssinian cabbage</name>
    <dbReference type="NCBI Taxonomy" id="52824"/>
    <lineage>
        <taxon>Eukaryota</taxon>
        <taxon>Viridiplantae</taxon>
        <taxon>Streptophyta</taxon>
        <taxon>Embryophyta</taxon>
        <taxon>Tracheophyta</taxon>
        <taxon>Spermatophyta</taxon>
        <taxon>Magnoliopsida</taxon>
        <taxon>eudicotyledons</taxon>
        <taxon>Gunneridae</taxon>
        <taxon>Pentapetalae</taxon>
        <taxon>rosids</taxon>
        <taxon>malvids</taxon>
        <taxon>Brassicales</taxon>
        <taxon>Brassicaceae</taxon>
        <taxon>Brassiceae</taxon>
        <taxon>Brassica</taxon>
    </lineage>
</organism>
<proteinExistence type="predicted"/>